<reference evidence="2 3" key="1">
    <citation type="submission" date="2018-04" db="EMBL/GenBank/DDBJ databases">
        <title>Genomic Encyclopedia of Type Strains, Phase IV (KMG-IV): sequencing the most valuable type-strain genomes for metagenomic binning, comparative biology and taxonomic classification.</title>
        <authorList>
            <person name="Goeker M."/>
        </authorList>
    </citation>
    <scope>NUCLEOTIDE SEQUENCE [LARGE SCALE GENOMIC DNA]</scope>
    <source>
        <strain evidence="2 3">DSM 26588</strain>
    </source>
</reference>
<name>A0A2U1BIR3_9FIRM</name>
<evidence type="ECO:0000259" key="1">
    <source>
        <dbReference type="Pfam" id="PF05713"/>
    </source>
</evidence>
<dbReference type="AlphaFoldDB" id="A0A2U1BIR3"/>
<evidence type="ECO:0000313" key="2">
    <source>
        <dbReference type="EMBL" id="PVY48555.1"/>
    </source>
</evidence>
<dbReference type="EMBL" id="QEKK01000006">
    <property type="protein sequence ID" value="PVY48555.1"/>
    <property type="molecule type" value="Genomic_DNA"/>
</dbReference>
<gene>
    <name evidence="2" type="ORF">C7373_10662</name>
</gene>
<accession>A0A2U1BIR3</accession>
<sequence length="155" mass="17219">MRSVLIGFEYPVTDTPYFCFLQNLYCNLCRGVADSYAFSRFHDNVGLRDFLAVWHFKGPDAVVVDDHLLIGHAILLFGVVHINDELLSAVGKLTAEYGRIGGNLNQIARYLNEYGVPYNTLSGEVRAAISDLAVLKYEVLKKVGDAVGNTQAYQL</sequence>
<dbReference type="Proteomes" id="UP000245778">
    <property type="component" value="Unassembled WGS sequence"/>
</dbReference>
<protein>
    <submittedName>
        <fullName evidence="2">Mobilization protein MobC</fullName>
    </submittedName>
</protein>
<organism evidence="2 3">
    <name type="scientific">Intestinimonas butyriciproducens</name>
    <dbReference type="NCBI Taxonomy" id="1297617"/>
    <lineage>
        <taxon>Bacteria</taxon>
        <taxon>Bacillati</taxon>
        <taxon>Bacillota</taxon>
        <taxon>Clostridia</taxon>
        <taxon>Eubacteriales</taxon>
        <taxon>Intestinimonas</taxon>
    </lineage>
</organism>
<comment type="caution">
    <text evidence="2">The sequence shown here is derived from an EMBL/GenBank/DDBJ whole genome shotgun (WGS) entry which is preliminary data.</text>
</comment>
<dbReference type="Pfam" id="PF05713">
    <property type="entry name" value="MobC"/>
    <property type="match status" value="1"/>
</dbReference>
<dbReference type="InterPro" id="IPR008687">
    <property type="entry name" value="MobC"/>
</dbReference>
<feature type="domain" description="Bacterial mobilisation" evidence="1">
    <location>
        <begin position="98"/>
        <end position="117"/>
    </location>
</feature>
<evidence type="ECO:0000313" key="3">
    <source>
        <dbReference type="Proteomes" id="UP000245778"/>
    </source>
</evidence>
<proteinExistence type="predicted"/>